<feature type="region of interest" description="Disordered" evidence="6">
    <location>
        <begin position="1"/>
        <end position="41"/>
    </location>
</feature>
<feature type="domain" description="THAP-type" evidence="7">
    <location>
        <begin position="26"/>
        <end position="110"/>
    </location>
</feature>
<evidence type="ECO:0000256" key="2">
    <source>
        <dbReference type="ARBA" id="ARBA00022771"/>
    </source>
</evidence>
<dbReference type="PANTHER" id="PTHR47696:SF1">
    <property type="entry name" value="THAP DOMAIN-CONTAINING PROTEIN 2"/>
    <property type="match status" value="1"/>
</dbReference>
<evidence type="ECO:0000256" key="4">
    <source>
        <dbReference type="ARBA" id="ARBA00023125"/>
    </source>
</evidence>
<evidence type="ECO:0000256" key="6">
    <source>
        <dbReference type="SAM" id="MobiDB-lite"/>
    </source>
</evidence>
<evidence type="ECO:0000313" key="9">
    <source>
        <dbReference type="Proteomes" id="UP001652700"/>
    </source>
</evidence>
<accession>A0ABM5K011</accession>
<keyword evidence="4 5" id="KW-0238">DNA-binding</keyword>
<dbReference type="SMART" id="SM00980">
    <property type="entry name" value="THAP"/>
    <property type="match status" value="1"/>
</dbReference>
<evidence type="ECO:0000256" key="1">
    <source>
        <dbReference type="ARBA" id="ARBA00022723"/>
    </source>
</evidence>
<dbReference type="GeneID" id="126882598"/>
<dbReference type="InterPro" id="IPR026521">
    <property type="entry name" value="THAP2"/>
</dbReference>
<dbReference type="Proteomes" id="UP001652700">
    <property type="component" value="Unplaced"/>
</dbReference>
<dbReference type="PROSITE" id="PS50950">
    <property type="entry name" value="ZF_THAP"/>
    <property type="match status" value="1"/>
</dbReference>
<keyword evidence="3" id="KW-0862">Zinc</keyword>
<organism evidence="8 9">
    <name type="scientific">Diabrotica virgifera virgifera</name>
    <name type="common">western corn rootworm</name>
    <dbReference type="NCBI Taxonomy" id="50390"/>
    <lineage>
        <taxon>Eukaryota</taxon>
        <taxon>Metazoa</taxon>
        <taxon>Ecdysozoa</taxon>
        <taxon>Arthropoda</taxon>
        <taxon>Hexapoda</taxon>
        <taxon>Insecta</taxon>
        <taxon>Pterygota</taxon>
        <taxon>Neoptera</taxon>
        <taxon>Endopterygota</taxon>
        <taxon>Coleoptera</taxon>
        <taxon>Polyphaga</taxon>
        <taxon>Cucujiformia</taxon>
        <taxon>Chrysomeloidea</taxon>
        <taxon>Chrysomelidae</taxon>
        <taxon>Galerucinae</taxon>
        <taxon>Diabroticina</taxon>
        <taxon>Diabroticites</taxon>
        <taxon>Diabrotica</taxon>
    </lineage>
</organism>
<evidence type="ECO:0000259" key="7">
    <source>
        <dbReference type="PROSITE" id="PS50950"/>
    </source>
</evidence>
<keyword evidence="1" id="KW-0479">Metal-binding</keyword>
<keyword evidence="2 5" id="KW-0863">Zinc-finger</keyword>
<dbReference type="EnsemblMetazoa" id="XM_050647571.1">
    <property type="protein sequence ID" value="XP_050503528.1"/>
    <property type="gene ID" value="LOC126882598"/>
</dbReference>
<dbReference type="RefSeq" id="XP_050503528.1">
    <property type="nucleotide sequence ID" value="XM_050647571.1"/>
</dbReference>
<dbReference type="Gene3D" id="6.20.210.20">
    <property type="entry name" value="THAP domain"/>
    <property type="match status" value="1"/>
</dbReference>
<evidence type="ECO:0000256" key="3">
    <source>
        <dbReference type="ARBA" id="ARBA00022833"/>
    </source>
</evidence>
<dbReference type="SMART" id="SM00692">
    <property type="entry name" value="DM3"/>
    <property type="match status" value="1"/>
</dbReference>
<keyword evidence="9" id="KW-1185">Reference proteome</keyword>
<dbReference type="SUPFAM" id="SSF57716">
    <property type="entry name" value="Glucocorticoid receptor-like (DNA-binding domain)"/>
    <property type="match status" value="1"/>
</dbReference>
<name>A0ABM5K011_DIAVI</name>
<evidence type="ECO:0000256" key="5">
    <source>
        <dbReference type="PROSITE-ProRule" id="PRU00309"/>
    </source>
</evidence>
<feature type="compositionally biased region" description="Polar residues" evidence="6">
    <location>
        <begin position="1"/>
        <end position="11"/>
    </location>
</feature>
<feature type="compositionally biased region" description="Basic residues" evidence="6">
    <location>
        <begin position="12"/>
        <end position="21"/>
    </location>
</feature>
<proteinExistence type="predicted"/>
<evidence type="ECO:0000313" key="8">
    <source>
        <dbReference type="EnsemblMetazoa" id="XP_050503528.1"/>
    </source>
</evidence>
<dbReference type="Pfam" id="PF05485">
    <property type="entry name" value="THAP"/>
    <property type="match status" value="1"/>
</dbReference>
<protein>
    <recommendedName>
        <fullName evidence="7">THAP-type domain-containing protein</fullName>
    </recommendedName>
</protein>
<dbReference type="InterPro" id="IPR038441">
    <property type="entry name" value="THAP_Znf_sf"/>
</dbReference>
<sequence>MTSTQQPVPNQSHRHRRRNREPRRDPPESRSRLTSGSRPTGWETLLQGITFHSFPKDVERRKAWVQFVHRENWEPATSSKLCTKHFAERDVDRTSLVCIRLRENAVPTIGESQITLFSWVFGKNQYFLPSGASSLIHHWWCYFKAKRNRMHPTESSTQHL</sequence>
<reference evidence="8" key="1">
    <citation type="submission" date="2025-05" db="UniProtKB">
        <authorList>
            <consortium name="EnsemblMetazoa"/>
        </authorList>
    </citation>
    <scope>IDENTIFICATION</scope>
</reference>
<feature type="compositionally biased region" description="Basic and acidic residues" evidence="6">
    <location>
        <begin position="22"/>
        <end position="31"/>
    </location>
</feature>
<dbReference type="InterPro" id="IPR006612">
    <property type="entry name" value="THAP_Znf"/>
</dbReference>
<dbReference type="PANTHER" id="PTHR47696">
    <property type="entry name" value="THAP DOMAIN-CONTAINING PROTEIN 2"/>
    <property type="match status" value="1"/>
</dbReference>